<evidence type="ECO:0000313" key="3">
    <source>
        <dbReference type="EMBL" id="MDA0158933.1"/>
    </source>
</evidence>
<sequence>MESSASQSRAPIVAAFAPGPAAHEPIEFGLAASRITGAPLVIVSVDHGVPLMNDVVYEHDDQISQLRKELVRRGIHDPDIRVFDDSSAARGLAQAMDEISPELIVLGASRRGTPRTLGTTAQRVIHASSCPVAIVPLGYRRPEGGIRLIGAAYTVTDEGREALHAAIALARAASVRVLAITVLDPKHAAQQSHGMLAEQHHDVSPSERQAARGRLDAESELAAVVAELGAGVDVETDVLFNEAAEGLLAASRHVDMLIMGSRALGPKRAVLLGSVSRKVIAAATCPVLVLPRGADAKTDALLADAQTQAARGT</sequence>
<feature type="domain" description="UspA" evidence="2">
    <location>
        <begin position="149"/>
        <end position="291"/>
    </location>
</feature>
<name>A0A9X3MSN6_9ACTN</name>
<organism evidence="3 4">
    <name type="scientific">Solirubrobacter ginsenosidimutans</name>
    <dbReference type="NCBI Taxonomy" id="490573"/>
    <lineage>
        <taxon>Bacteria</taxon>
        <taxon>Bacillati</taxon>
        <taxon>Actinomycetota</taxon>
        <taxon>Thermoleophilia</taxon>
        <taxon>Solirubrobacterales</taxon>
        <taxon>Solirubrobacteraceae</taxon>
        <taxon>Solirubrobacter</taxon>
    </lineage>
</organism>
<keyword evidence="4" id="KW-1185">Reference proteome</keyword>
<dbReference type="Proteomes" id="UP001149140">
    <property type="component" value="Unassembled WGS sequence"/>
</dbReference>
<comment type="caution">
    <text evidence="3">The sequence shown here is derived from an EMBL/GenBank/DDBJ whole genome shotgun (WGS) entry which is preliminary data.</text>
</comment>
<gene>
    <name evidence="3" type="ORF">OM076_01550</name>
</gene>
<accession>A0A9X3MSN6</accession>
<evidence type="ECO:0000259" key="2">
    <source>
        <dbReference type="Pfam" id="PF00582"/>
    </source>
</evidence>
<dbReference type="CDD" id="cd00293">
    <property type="entry name" value="USP-like"/>
    <property type="match status" value="1"/>
</dbReference>
<proteinExistence type="inferred from homology"/>
<evidence type="ECO:0000313" key="4">
    <source>
        <dbReference type="Proteomes" id="UP001149140"/>
    </source>
</evidence>
<dbReference type="PANTHER" id="PTHR46268">
    <property type="entry name" value="STRESS RESPONSE PROTEIN NHAX"/>
    <property type="match status" value="1"/>
</dbReference>
<protein>
    <submittedName>
        <fullName evidence="3">Universal stress protein</fullName>
    </submittedName>
</protein>
<dbReference type="PANTHER" id="PTHR46268:SF6">
    <property type="entry name" value="UNIVERSAL STRESS PROTEIN UP12"/>
    <property type="match status" value="1"/>
</dbReference>
<evidence type="ECO:0000256" key="1">
    <source>
        <dbReference type="ARBA" id="ARBA00008791"/>
    </source>
</evidence>
<dbReference type="AlphaFoldDB" id="A0A9X3MSN6"/>
<dbReference type="SUPFAM" id="SSF52402">
    <property type="entry name" value="Adenine nucleotide alpha hydrolases-like"/>
    <property type="match status" value="2"/>
</dbReference>
<dbReference type="InterPro" id="IPR006015">
    <property type="entry name" value="Universal_stress_UspA"/>
</dbReference>
<dbReference type="Gene3D" id="3.40.50.620">
    <property type="entry name" value="HUPs"/>
    <property type="match status" value="2"/>
</dbReference>
<comment type="similarity">
    <text evidence="1">Belongs to the universal stress protein A family.</text>
</comment>
<dbReference type="Pfam" id="PF00582">
    <property type="entry name" value="Usp"/>
    <property type="match status" value="2"/>
</dbReference>
<dbReference type="PRINTS" id="PR01438">
    <property type="entry name" value="UNVRSLSTRESS"/>
</dbReference>
<feature type="domain" description="UspA" evidence="2">
    <location>
        <begin position="12"/>
        <end position="136"/>
    </location>
</feature>
<dbReference type="InterPro" id="IPR014729">
    <property type="entry name" value="Rossmann-like_a/b/a_fold"/>
</dbReference>
<reference evidence="3" key="1">
    <citation type="submission" date="2022-10" db="EMBL/GenBank/DDBJ databases">
        <title>The WGS of Solirubrobacter ginsenosidimutans DSM 21036.</title>
        <authorList>
            <person name="Jiang Z."/>
        </authorList>
    </citation>
    <scope>NUCLEOTIDE SEQUENCE</scope>
    <source>
        <strain evidence="3">DSM 21036</strain>
    </source>
</reference>
<dbReference type="EMBL" id="JAPDOD010000001">
    <property type="protein sequence ID" value="MDA0158933.1"/>
    <property type="molecule type" value="Genomic_DNA"/>
</dbReference>
<dbReference type="InterPro" id="IPR006016">
    <property type="entry name" value="UspA"/>
</dbReference>
<dbReference type="RefSeq" id="WP_270037565.1">
    <property type="nucleotide sequence ID" value="NZ_JAPDOD010000001.1"/>
</dbReference>